<feature type="domain" description="1,3-beta-glucan synthase component FKS1-like" evidence="5">
    <location>
        <begin position="352"/>
        <end position="468"/>
    </location>
</feature>
<feature type="region of interest" description="Disordered" evidence="3">
    <location>
        <begin position="57"/>
        <end position="90"/>
    </location>
</feature>
<keyword evidence="7" id="KW-1185">Reference proteome</keyword>
<evidence type="ECO:0000256" key="2">
    <source>
        <dbReference type="ARBA" id="ARBA00023136"/>
    </source>
</evidence>
<feature type="non-terminal residue" evidence="6">
    <location>
        <position position="1"/>
    </location>
</feature>
<evidence type="ECO:0000313" key="7">
    <source>
        <dbReference type="Proteomes" id="UP001055439"/>
    </source>
</evidence>
<dbReference type="Gene3D" id="1.25.40.270">
    <property type="entry name" value="Vacuolar protein sorting-associated protein vta1"/>
    <property type="match status" value="1"/>
</dbReference>
<dbReference type="InterPro" id="IPR058851">
    <property type="entry name" value="CALS1_helical"/>
</dbReference>
<feature type="compositionally biased region" description="Low complexity" evidence="3">
    <location>
        <begin position="65"/>
        <end position="74"/>
    </location>
</feature>
<feature type="transmembrane region" description="Helical" evidence="4">
    <location>
        <begin position="605"/>
        <end position="626"/>
    </location>
</feature>
<evidence type="ECO:0000313" key="6">
    <source>
        <dbReference type="EMBL" id="URE49456.1"/>
    </source>
</evidence>
<accession>A0A9E7IBY5</accession>
<sequence>LEARPPQKEQQPNGDVCAQTFVTYTWIQKPWRIRSESFEGSPRPIRAGLAMANEIVPAEGPSDPPSMTSSMPSVRRPRAPQYSPAPFDSEKVPPTLVADVRRFLRVANQIESESPRVAYHCRFHAFENAHLMDPHSKGRGVRQFKTALLLRLKQDECTTMQMRKETSDARELKSFYNKKKKKEGEVSSVLFEVLKAFISRAGPESAAAVDIEENVRSYDRYNILPLDTRGGQHAIMLLPEIKAAVAAVRSVRGLPSVEGAQDAGGHKDLFGRLQCWFGFQKGNVANQREHLILLLANIQGRLSPKPTSMSKLDDRAVHELMVELFENYVNWCKFLGRQSNIWLPSVKQEVQQYKLLYISLYLLIWGEASNLRLMPECLCYIFHQMAGDLYGMLSGAISFKTGEKVVPAYGGECESFLNNIVTPIYKVIYQEARKSKKGHSDHSTWRNYDDLNEFFWSVDCFKLGWPMRPDHDFFCTSLPSKQSMSPPSNQSRSALSNQSVNAKETITSQSKWVGKTNFVEIRSFWHLFRSFDRMWTFLILALQVMIIMAWHGLETPLELLDPLVFEDILSIFVTNAVLRLIQVTVDFVFTWKAWHTLNFDEKLRFALKFCICAIWTIILPAVYATSQKNYVCSTKLSRSNLYLFCLSPYMIVVAIYLTSNVVGMALFFFPAVSSYLETSNWQICKFISWWAQPRLYIGRGMQMGQVSLLKYTTFWVILLSVKFLFSYYFEIKLLVQPTKQIMKVNVNEYDWHELFPKVKNNAGAILAVWAPVLLVYFMDTQIWYSIFCTIFGGFYGIIHHLGEIRTMGMVRSRFHSLPSRFNDFLVPRTSQKENKRTFRNFLRNKIFKDLKRERSDLVRFATVWNQIISSFRMEDLISNRELDLMIMPVSANLSSNSIRWPLFLLASKFSTAVNITKDFVGKYEHLQRKINKDSYMISAINESYDSLKSIFEFLVIGDLEKRVVGDIFEKIEQGIKNSSLLVDFQMNELPIIHDKLVHLVEFLFENKLAHGEKVVILLQDIIEILTKDVMMNSSSILDMINCSTNLVLDGDGLFGCHQPELFASNHAICFPFPDNGSLKEQVNHLYI</sequence>
<evidence type="ECO:0000259" key="5">
    <source>
        <dbReference type="SMART" id="SM01205"/>
    </source>
</evidence>
<dbReference type="OrthoDB" id="1880850at2759"/>
<dbReference type="Pfam" id="PF25968">
    <property type="entry name" value="CALS1"/>
    <property type="match status" value="1"/>
</dbReference>
<dbReference type="EMBL" id="CP097511">
    <property type="protein sequence ID" value="URE49456.1"/>
    <property type="molecule type" value="Genomic_DNA"/>
</dbReference>
<keyword evidence="4" id="KW-0812">Transmembrane</keyword>
<feature type="transmembrane region" description="Helical" evidence="4">
    <location>
        <begin position="708"/>
        <end position="729"/>
    </location>
</feature>
<dbReference type="InterPro" id="IPR023175">
    <property type="entry name" value="Vta1/CALS_N_sf"/>
</dbReference>
<organism evidence="6 7">
    <name type="scientific">Musa troglodytarum</name>
    <name type="common">fe'i banana</name>
    <dbReference type="NCBI Taxonomy" id="320322"/>
    <lineage>
        <taxon>Eukaryota</taxon>
        <taxon>Viridiplantae</taxon>
        <taxon>Streptophyta</taxon>
        <taxon>Embryophyta</taxon>
        <taxon>Tracheophyta</taxon>
        <taxon>Spermatophyta</taxon>
        <taxon>Magnoliopsida</taxon>
        <taxon>Liliopsida</taxon>
        <taxon>Zingiberales</taxon>
        <taxon>Musaceae</taxon>
        <taxon>Musa</taxon>
    </lineage>
</organism>
<dbReference type="GO" id="GO:0046527">
    <property type="term" value="F:glucosyltransferase activity"/>
    <property type="evidence" value="ECO:0007669"/>
    <property type="project" value="TreeGrafter"/>
</dbReference>
<comment type="subcellular location">
    <subcellularLocation>
        <location evidence="1">Endomembrane system</location>
    </subcellularLocation>
</comment>
<dbReference type="InterPro" id="IPR039431">
    <property type="entry name" value="Vta1/CALS_N"/>
</dbReference>
<name>A0A9E7IBY5_9LILI</name>
<evidence type="ECO:0000256" key="4">
    <source>
        <dbReference type="SAM" id="Phobius"/>
    </source>
</evidence>
<proteinExistence type="predicted"/>
<feature type="transmembrane region" description="Helical" evidence="4">
    <location>
        <begin position="646"/>
        <end position="669"/>
    </location>
</feature>
<keyword evidence="2 4" id="KW-0472">Membrane</keyword>
<dbReference type="AlphaFoldDB" id="A0A9E7IBY5"/>
<evidence type="ECO:0000256" key="3">
    <source>
        <dbReference type="SAM" id="MobiDB-lite"/>
    </source>
</evidence>
<gene>
    <name evidence="6" type="ORF">MUK42_23966</name>
</gene>
<protein>
    <submittedName>
        <fullName evidence="6">Callose synthase</fullName>
    </submittedName>
</protein>
<dbReference type="GO" id="GO:0005886">
    <property type="term" value="C:plasma membrane"/>
    <property type="evidence" value="ECO:0007669"/>
    <property type="project" value="TreeGrafter"/>
</dbReference>
<keyword evidence="4" id="KW-1133">Transmembrane helix</keyword>
<feature type="transmembrane region" description="Helical" evidence="4">
    <location>
        <begin position="782"/>
        <end position="802"/>
    </location>
</feature>
<dbReference type="Proteomes" id="UP001055439">
    <property type="component" value="Chromosome 9"/>
</dbReference>
<dbReference type="PANTHER" id="PTHR12741:SF22">
    <property type="entry name" value="CALLOSE SYNTHASE 8-RELATED"/>
    <property type="match status" value="1"/>
</dbReference>
<dbReference type="Pfam" id="PF14288">
    <property type="entry name" value="FKS1_dom1"/>
    <property type="match status" value="1"/>
</dbReference>
<feature type="transmembrane region" description="Helical" evidence="4">
    <location>
        <begin position="534"/>
        <end position="553"/>
    </location>
</feature>
<dbReference type="PANTHER" id="PTHR12741">
    <property type="entry name" value="LYST-INTERACTING PROTEIN LIP5 DOPAMINE RESPONSIVE PROTEIN DRG-1"/>
    <property type="match status" value="1"/>
</dbReference>
<evidence type="ECO:0000256" key="1">
    <source>
        <dbReference type="ARBA" id="ARBA00004308"/>
    </source>
</evidence>
<dbReference type="SMART" id="SM01205">
    <property type="entry name" value="FKS1_dom1"/>
    <property type="match status" value="1"/>
</dbReference>
<dbReference type="GO" id="GO:0012505">
    <property type="term" value="C:endomembrane system"/>
    <property type="evidence" value="ECO:0007669"/>
    <property type="project" value="UniProtKB-SubCell"/>
</dbReference>
<feature type="transmembrane region" description="Helical" evidence="4">
    <location>
        <begin position="568"/>
        <end position="593"/>
    </location>
</feature>
<reference evidence="6" key="1">
    <citation type="submission" date="2022-05" db="EMBL/GenBank/DDBJ databases">
        <title>The Musa troglodytarum L. genome provides insights into the mechanism of non-climacteric behaviour and enrichment of carotenoids.</title>
        <authorList>
            <person name="Wang J."/>
        </authorList>
    </citation>
    <scope>NUCLEOTIDE SEQUENCE</scope>
    <source>
        <tissue evidence="6">Leaf</tissue>
    </source>
</reference>
<dbReference type="Pfam" id="PF04652">
    <property type="entry name" value="Vta1"/>
    <property type="match status" value="1"/>
</dbReference>
<dbReference type="InterPro" id="IPR026899">
    <property type="entry name" value="FKS1-like_dom1"/>
</dbReference>